<proteinExistence type="predicted"/>
<dbReference type="RefSeq" id="WP_146510976.1">
    <property type="nucleotide sequence ID" value="NZ_SIHI01000012.1"/>
</dbReference>
<accession>A0A5C5WP82</accession>
<feature type="transmembrane region" description="Helical" evidence="1">
    <location>
        <begin position="62"/>
        <end position="87"/>
    </location>
</feature>
<feature type="transmembrane region" description="Helical" evidence="1">
    <location>
        <begin position="99"/>
        <end position="121"/>
    </location>
</feature>
<evidence type="ECO:0000313" key="2">
    <source>
        <dbReference type="EMBL" id="TWT51642.1"/>
    </source>
</evidence>
<evidence type="ECO:0008006" key="4">
    <source>
        <dbReference type="Google" id="ProtNLM"/>
    </source>
</evidence>
<keyword evidence="1" id="KW-1133">Transmembrane helix</keyword>
<reference evidence="2 3" key="1">
    <citation type="submission" date="2019-02" db="EMBL/GenBank/DDBJ databases">
        <title>Deep-cultivation of Planctomycetes and their phenomic and genomic characterization uncovers novel biology.</title>
        <authorList>
            <person name="Wiegand S."/>
            <person name="Jogler M."/>
            <person name="Boedeker C."/>
            <person name="Pinto D."/>
            <person name="Vollmers J."/>
            <person name="Rivas-Marin E."/>
            <person name="Kohn T."/>
            <person name="Peeters S.H."/>
            <person name="Heuer A."/>
            <person name="Rast P."/>
            <person name="Oberbeckmann S."/>
            <person name="Bunk B."/>
            <person name="Jeske O."/>
            <person name="Meyerdierks A."/>
            <person name="Storesund J.E."/>
            <person name="Kallscheuer N."/>
            <person name="Luecker S."/>
            <person name="Lage O.M."/>
            <person name="Pohl T."/>
            <person name="Merkel B.J."/>
            <person name="Hornburger P."/>
            <person name="Mueller R.-W."/>
            <person name="Bruemmer F."/>
            <person name="Labrenz M."/>
            <person name="Spormann A.M."/>
            <person name="Op Den Camp H."/>
            <person name="Overmann J."/>
            <person name="Amann R."/>
            <person name="Jetten M.S.M."/>
            <person name="Mascher T."/>
            <person name="Medema M.H."/>
            <person name="Devos D.P."/>
            <person name="Kaster A.-K."/>
            <person name="Ovreas L."/>
            <person name="Rohde M."/>
            <person name="Galperin M.Y."/>
            <person name="Jogler C."/>
        </authorList>
    </citation>
    <scope>NUCLEOTIDE SEQUENCE [LARGE SCALE GENOMIC DNA]</scope>
    <source>
        <strain evidence="2 3">KOR42</strain>
    </source>
</reference>
<keyword evidence="1" id="KW-0472">Membrane</keyword>
<keyword evidence="3" id="KW-1185">Reference proteome</keyword>
<organism evidence="2 3">
    <name type="scientific">Thalassoglobus neptunius</name>
    <dbReference type="NCBI Taxonomy" id="1938619"/>
    <lineage>
        <taxon>Bacteria</taxon>
        <taxon>Pseudomonadati</taxon>
        <taxon>Planctomycetota</taxon>
        <taxon>Planctomycetia</taxon>
        <taxon>Planctomycetales</taxon>
        <taxon>Planctomycetaceae</taxon>
        <taxon>Thalassoglobus</taxon>
    </lineage>
</organism>
<dbReference type="AlphaFoldDB" id="A0A5C5WP82"/>
<sequence length="129" mass="14041">MTKPVKNELDELVLLSGLTSRVEPVLFGINLVLTVLASILVVRQRNAILPVMEEFDLQISRFAELALSPGAAAILPVLGVVGIAVHFSKLALKTKVRLHWAHFVIILVLTGGFVATTIPLLTKLIQQLE</sequence>
<feature type="transmembrane region" description="Helical" evidence="1">
    <location>
        <begin position="25"/>
        <end position="42"/>
    </location>
</feature>
<protein>
    <recommendedName>
        <fullName evidence="4">DUF5658 domain-containing protein</fullName>
    </recommendedName>
</protein>
<comment type="caution">
    <text evidence="2">The sequence shown here is derived from an EMBL/GenBank/DDBJ whole genome shotgun (WGS) entry which is preliminary data.</text>
</comment>
<dbReference type="Proteomes" id="UP000317243">
    <property type="component" value="Unassembled WGS sequence"/>
</dbReference>
<gene>
    <name evidence="2" type="ORF">KOR42_35300</name>
</gene>
<keyword evidence="1" id="KW-0812">Transmembrane</keyword>
<dbReference type="EMBL" id="SIHI01000012">
    <property type="protein sequence ID" value="TWT51642.1"/>
    <property type="molecule type" value="Genomic_DNA"/>
</dbReference>
<evidence type="ECO:0000256" key="1">
    <source>
        <dbReference type="SAM" id="Phobius"/>
    </source>
</evidence>
<name>A0A5C5WP82_9PLAN</name>
<evidence type="ECO:0000313" key="3">
    <source>
        <dbReference type="Proteomes" id="UP000317243"/>
    </source>
</evidence>